<comment type="caution">
    <text evidence="1">The sequence shown here is derived from an EMBL/GenBank/DDBJ whole genome shotgun (WGS) entry which is preliminary data.</text>
</comment>
<proteinExistence type="predicted"/>
<gene>
    <name evidence="1" type="ORF">KY290_022541</name>
</gene>
<organism evidence="1 2">
    <name type="scientific">Solanum tuberosum</name>
    <name type="common">Potato</name>
    <dbReference type="NCBI Taxonomy" id="4113"/>
    <lineage>
        <taxon>Eukaryota</taxon>
        <taxon>Viridiplantae</taxon>
        <taxon>Streptophyta</taxon>
        <taxon>Embryophyta</taxon>
        <taxon>Tracheophyta</taxon>
        <taxon>Spermatophyta</taxon>
        <taxon>Magnoliopsida</taxon>
        <taxon>eudicotyledons</taxon>
        <taxon>Gunneridae</taxon>
        <taxon>Pentapetalae</taxon>
        <taxon>asterids</taxon>
        <taxon>lamiids</taxon>
        <taxon>Solanales</taxon>
        <taxon>Solanaceae</taxon>
        <taxon>Solanoideae</taxon>
        <taxon>Solaneae</taxon>
        <taxon>Solanum</taxon>
    </lineage>
</organism>
<protein>
    <submittedName>
        <fullName evidence="1">Uncharacterized protein</fullName>
    </submittedName>
</protein>
<sequence>MACSEILHKSLIKNFSFPQGVLKENQAVQYLQIGLPNVIRSCWKLIKLTNSCCAFMSRSPTFKTEL</sequence>
<evidence type="ECO:0000313" key="2">
    <source>
        <dbReference type="Proteomes" id="UP000826656"/>
    </source>
</evidence>
<dbReference type="EMBL" id="JAIVGD010000015">
    <property type="protein sequence ID" value="KAH0759048.1"/>
    <property type="molecule type" value="Genomic_DNA"/>
</dbReference>
<keyword evidence="2" id="KW-1185">Reference proteome</keyword>
<dbReference type="Proteomes" id="UP000826656">
    <property type="component" value="Unassembled WGS sequence"/>
</dbReference>
<name>A0ABQ7V4P3_SOLTU</name>
<reference evidence="1 2" key="1">
    <citation type="journal article" date="2021" name="bioRxiv">
        <title>Chromosome-scale and haplotype-resolved genome assembly of a tetraploid potato cultivar.</title>
        <authorList>
            <person name="Sun H."/>
            <person name="Jiao W.-B."/>
            <person name="Krause K."/>
            <person name="Campoy J.A."/>
            <person name="Goel M."/>
            <person name="Folz-Donahue K."/>
            <person name="Kukat C."/>
            <person name="Huettel B."/>
            <person name="Schneeberger K."/>
        </authorList>
    </citation>
    <scope>NUCLEOTIDE SEQUENCE [LARGE SCALE GENOMIC DNA]</scope>
    <source>
        <strain evidence="1">SolTubOtavaFocal</strain>
        <tissue evidence="1">Leaves</tissue>
    </source>
</reference>
<accession>A0ABQ7V4P3</accession>
<evidence type="ECO:0000313" key="1">
    <source>
        <dbReference type="EMBL" id="KAH0759048.1"/>
    </source>
</evidence>